<evidence type="ECO:0000313" key="1">
    <source>
        <dbReference type="EMBL" id="OJT15343.1"/>
    </source>
</evidence>
<dbReference type="Proteomes" id="UP000184267">
    <property type="component" value="Unassembled WGS sequence"/>
</dbReference>
<gene>
    <name evidence="1" type="ORF">TRAPUB_8099</name>
</gene>
<organism evidence="1 2">
    <name type="scientific">Trametes pubescens</name>
    <name type="common">White-rot fungus</name>
    <dbReference type="NCBI Taxonomy" id="154538"/>
    <lineage>
        <taxon>Eukaryota</taxon>
        <taxon>Fungi</taxon>
        <taxon>Dikarya</taxon>
        <taxon>Basidiomycota</taxon>
        <taxon>Agaricomycotina</taxon>
        <taxon>Agaricomycetes</taxon>
        <taxon>Polyporales</taxon>
        <taxon>Polyporaceae</taxon>
        <taxon>Trametes</taxon>
    </lineage>
</organism>
<evidence type="ECO:0000313" key="2">
    <source>
        <dbReference type="Proteomes" id="UP000184267"/>
    </source>
</evidence>
<dbReference type="AlphaFoldDB" id="A0A1M2W6A2"/>
<keyword evidence="2" id="KW-1185">Reference proteome</keyword>
<dbReference type="EMBL" id="MNAD01000181">
    <property type="protein sequence ID" value="OJT15343.1"/>
    <property type="molecule type" value="Genomic_DNA"/>
</dbReference>
<name>A0A1M2W6A2_TRAPU</name>
<proteinExistence type="predicted"/>
<protein>
    <submittedName>
        <fullName evidence="1">Uncharacterized protein</fullName>
    </submittedName>
</protein>
<sequence length="155" mass="17126">MIGVATFMATELLRVTVDNQTTTDAPAGPGRLALDREHRRIFAAHTCQELLNNRAVVLPSDVYKIFDSIRVLKAYLPGIDDKCLADRLYSCWYFLKGFQPVTHDKCLPGAEFPGFMDTVKNHPSTPYTAVKATHEGLLRVFAAPEVESDADAGRG</sequence>
<reference evidence="1 2" key="1">
    <citation type="submission" date="2016-10" db="EMBL/GenBank/DDBJ databases">
        <title>Genome sequence of the basidiomycete white-rot fungus Trametes pubescens.</title>
        <authorList>
            <person name="Makela M.R."/>
            <person name="Granchi Z."/>
            <person name="Peng M."/>
            <person name="De Vries R.P."/>
            <person name="Grigoriev I."/>
            <person name="Riley R."/>
            <person name="Hilden K."/>
        </authorList>
    </citation>
    <scope>NUCLEOTIDE SEQUENCE [LARGE SCALE GENOMIC DNA]</scope>
    <source>
        <strain evidence="1 2">FBCC735</strain>
    </source>
</reference>
<accession>A0A1M2W6A2</accession>
<comment type="caution">
    <text evidence="1">The sequence shown here is derived from an EMBL/GenBank/DDBJ whole genome shotgun (WGS) entry which is preliminary data.</text>
</comment>